<feature type="domain" description="Stress-response A/B barrel" evidence="1">
    <location>
        <begin position="2"/>
        <end position="93"/>
    </location>
</feature>
<dbReference type="RefSeq" id="WP_013841675.1">
    <property type="nucleotide sequence ID" value="NC_015589.1"/>
</dbReference>
<dbReference type="HOGENOM" id="CLU_080664_3_1_9"/>
<name>F6DSC9_DESRL</name>
<dbReference type="EMBL" id="CP002780">
    <property type="protein sequence ID" value="AEG59908.1"/>
    <property type="molecule type" value="Genomic_DNA"/>
</dbReference>
<dbReference type="Pfam" id="PF07876">
    <property type="entry name" value="Dabb"/>
    <property type="match status" value="1"/>
</dbReference>
<dbReference type="Proteomes" id="UP000009234">
    <property type="component" value="Chromosome"/>
</dbReference>
<sequence>MIVNNLLLKLKNRDADSIKKTQALLLGMKGKIEVLLDLQAETNIRQGRSAYDIMLITKFKSMEDMETYLAHPVHLEAAQYIVSVLDAQASVCFEIKAE</sequence>
<reference evidence="2 3" key="2">
    <citation type="journal article" date="2012" name="Stand. Genomic Sci.">
        <title>Complete genome sequence of the sulfate-reducing firmicute Desulfotomaculum ruminis type strain (DL(T)).</title>
        <authorList>
            <person name="Spring S."/>
            <person name="Visser M."/>
            <person name="Lu M."/>
            <person name="Copeland A."/>
            <person name="Lapidus A."/>
            <person name="Lucas S."/>
            <person name="Cheng J.F."/>
            <person name="Han C."/>
            <person name="Tapia R."/>
            <person name="Goodwin L.A."/>
            <person name="Pitluck S."/>
            <person name="Ivanova N."/>
            <person name="Land M."/>
            <person name="Hauser L."/>
            <person name="Larimer F."/>
            <person name="Rohde M."/>
            <person name="Goker M."/>
            <person name="Detter J.C."/>
            <person name="Kyrpides N.C."/>
            <person name="Woyke T."/>
            <person name="Schaap P.J."/>
            <person name="Plugge C.M."/>
            <person name="Muyzer G."/>
            <person name="Kuever J."/>
            <person name="Pereira I.A."/>
            <person name="Parshina S.N."/>
            <person name="Bernier-Latmani R."/>
            <person name="Stams A.J."/>
            <person name="Klenk H.P."/>
        </authorList>
    </citation>
    <scope>NUCLEOTIDE SEQUENCE [LARGE SCALE GENOMIC DNA]</scope>
    <source>
        <strain evidence="3">ATCC 23193 / DSM 2154 / NCIB 8452 / DL</strain>
    </source>
</reference>
<dbReference type="PROSITE" id="PS51502">
    <property type="entry name" value="S_R_A_B_BARREL"/>
    <property type="match status" value="1"/>
</dbReference>
<dbReference type="STRING" id="696281.Desru_1643"/>
<dbReference type="PANTHER" id="PTHR37832">
    <property type="entry name" value="BLL2683 PROTEIN"/>
    <property type="match status" value="1"/>
</dbReference>
<evidence type="ECO:0000259" key="1">
    <source>
        <dbReference type="PROSITE" id="PS51502"/>
    </source>
</evidence>
<dbReference type="KEGG" id="dru:Desru_1643"/>
<dbReference type="AlphaFoldDB" id="F6DSC9"/>
<dbReference type="SUPFAM" id="SSF54909">
    <property type="entry name" value="Dimeric alpha+beta barrel"/>
    <property type="match status" value="1"/>
</dbReference>
<evidence type="ECO:0000313" key="2">
    <source>
        <dbReference type="EMBL" id="AEG59908.1"/>
    </source>
</evidence>
<evidence type="ECO:0000313" key="3">
    <source>
        <dbReference type="Proteomes" id="UP000009234"/>
    </source>
</evidence>
<organism evidence="2 3">
    <name type="scientific">Desulforamulus ruminis (strain ATCC 23193 / DSM 2154 / NCIMB 8452 / DL)</name>
    <name type="common">Desulfotomaculum ruminis</name>
    <dbReference type="NCBI Taxonomy" id="696281"/>
    <lineage>
        <taxon>Bacteria</taxon>
        <taxon>Bacillati</taxon>
        <taxon>Bacillota</taxon>
        <taxon>Clostridia</taxon>
        <taxon>Eubacteriales</taxon>
        <taxon>Peptococcaceae</taxon>
        <taxon>Desulforamulus</taxon>
    </lineage>
</organism>
<dbReference type="Gene3D" id="3.30.70.100">
    <property type="match status" value="1"/>
</dbReference>
<keyword evidence="3" id="KW-1185">Reference proteome</keyword>
<dbReference type="eggNOG" id="ENOG5032S1U">
    <property type="taxonomic scope" value="Bacteria"/>
</dbReference>
<dbReference type="SMART" id="SM00886">
    <property type="entry name" value="Dabb"/>
    <property type="match status" value="1"/>
</dbReference>
<dbReference type="InterPro" id="IPR011008">
    <property type="entry name" value="Dimeric_a/b-barrel"/>
</dbReference>
<reference evidence="3" key="1">
    <citation type="submission" date="2011-05" db="EMBL/GenBank/DDBJ databases">
        <title>Complete sequence of Desulfotomaculum ruminis DSM 2154.</title>
        <authorList>
            <person name="Lucas S."/>
            <person name="Copeland A."/>
            <person name="Lapidus A."/>
            <person name="Cheng J.-F."/>
            <person name="Goodwin L."/>
            <person name="Pitluck S."/>
            <person name="Lu M."/>
            <person name="Detter J.C."/>
            <person name="Han C."/>
            <person name="Tapia R."/>
            <person name="Land M."/>
            <person name="Hauser L."/>
            <person name="Kyrpides N."/>
            <person name="Ivanova N."/>
            <person name="Mikhailova N."/>
            <person name="Pagani I."/>
            <person name="Stams A.J.M."/>
            <person name="Plugge C.M."/>
            <person name="Muyzer G."/>
            <person name="Kuever J."/>
            <person name="Parshina S.N."/>
            <person name="Ivanova A.E."/>
            <person name="Nazina T.N."/>
            <person name="Brambilla E."/>
            <person name="Spring S."/>
            <person name="Klenk H.-P."/>
            <person name="Woyke T."/>
        </authorList>
    </citation>
    <scope>NUCLEOTIDE SEQUENCE [LARGE SCALE GENOMIC DNA]</scope>
    <source>
        <strain evidence="3">ATCC 23193 / DSM 2154 / NCIB 8452 / DL</strain>
    </source>
</reference>
<protein>
    <submittedName>
        <fullName evidence="2">Stress responsive alpha-beta barrel domain-containing protein</fullName>
    </submittedName>
</protein>
<dbReference type="PANTHER" id="PTHR37832:SF1">
    <property type="entry name" value="STRESS-RESPONSE A_B BARREL DOMAIN-CONTAINING PROTEIN"/>
    <property type="match status" value="1"/>
</dbReference>
<accession>F6DSC9</accession>
<dbReference type="InterPro" id="IPR013097">
    <property type="entry name" value="Dabb"/>
</dbReference>
<dbReference type="OrthoDB" id="9808130at2"/>
<gene>
    <name evidence="2" type="ordered locus">Desru_1643</name>
</gene>
<proteinExistence type="predicted"/>